<feature type="coiled-coil region" evidence="8">
    <location>
        <begin position="495"/>
        <end position="522"/>
    </location>
</feature>
<evidence type="ECO:0000313" key="15">
    <source>
        <dbReference type="Proteomes" id="UP000010474"/>
    </source>
</evidence>
<evidence type="ECO:0000313" key="14">
    <source>
        <dbReference type="EMBL" id="AFZ57506.1"/>
    </source>
</evidence>
<gene>
    <name evidence="14" type="ordered locus">Anacy_2025</name>
</gene>
<name>K9ZE93_ANACC</name>
<dbReference type="Pfam" id="PF00512">
    <property type="entry name" value="HisKA"/>
    <property type="match status" value="1"/>
</dbReference>
<dbReference type="SMART" id="SM00387">
    <property type="entry name" value="HATPase_c"/>
    <property type="match status" value="1"/>
</dbReference>
<feature type="domain" description="Phytochrome chromophore attachment site" evidence="10">
    <location>
        <begin position="59"/>
        <end position="204"/>
    </location>
</feature>
<dbReference type="InterPro" id="IPR013767">
    <property type="entry name" value="PAS_fold"/>
</dbReference>
<evidence type="ECO:0000256" key="4">
    <source>
        <dbReference type="ARBA" id="ARBA00022553"/>
    </source>
</evidence>
<dbReference type="CDD" id="cd00130">
    <property type="entry name" value="PAS"/>
    <property type="match status" value="3"/>
</dbReference>
<dbReference type="Pfam" id="PF13426">
    <property type="entry name" value="PAS_9"/>
    <property type="match status" value="1"/>
</dbReference>
<dbReference type="InterPro" id="IPR003594">
    <property type="entry name" value="HATPase_dom"/>
</dbReference>
<evidence type="ECO:0000259" key="12">
    <source>
        <dbReference type="PROSITE" id="PS50112"/>
    </source>
</evidence>
<dbReference type="PANTHER" id="PTHR43304:SF1">
    <property type="entry name" value="PAC DOMAIN-CONTAINING PROTEIN"/>
    <property type="match status" value="1"/>
</dbReference>
<dbReference type="InterPro" id="IPR029016">
    <property type="entry name" value="GAF-like_dom_sf"/>
</dbReference>
<dbReference type="EMBL" id="CP003659">
    <property type="protein sequence ID" value="AFZ57506.1"/>
    <property type="molecule type" value="Genomic_DNA"/>
</dbReference>
<dbReference type="SMART" id="SM00388">
    <property type="entry name" value="HisKA"/>
    <property type="match status" value="1"/>
</dbReference>
<evidence type="ECO:0000259" key="11">
    <source>
        <dbReference type="PROSITE" id="PS50109"/>
    </source>
</evidence>
<dbReference type="Gene3D" id="1.10.287.130">
    <property type="match status" value="1"/>
</dbReference>
<keyword evidence="6 14" id="KW-0418">Kinase</keyword>
<evidence type="ECO:0000256" key="5">
    <source>
        <dbReference type="ARBA" id="ARBA00022679"/>
    </source>
</evidence>
<keyword evidence="7" id="KW-0902">Two-component regulatory system</keyword>
<dbReference type="AlphaFoldDB" id="K9ZE93"/>
<dbReference type="Pfam" id="PF01590">
    <property type="entry name" value="GAF"/>
    <property type="match status" value="1"/>
</dbReference>
<keyword evidence="9" id="KW-0472">Membrane</keyword>
<dbReference type="PATRIC" id="fig|272123.3.peg.2204"/>
<dbReference type="SUPFAM" id="SSF55874">
    <property type="entry name" value="ATPase domain of HSP90 chaperone/DNA topoisomerase II/histidine kinase"/>
    <property type="match status" value="1"/>
</dbReference>
<keyword evidence="4" id="KW-0597">Phosphoprotein</keyword>
<dbReference type="eggNOG" id="COG2202">
    <property type="taxonomic scope" value="Bacteria"/>
</dbReference>
<dbReference type="PROSITE" id="PS50113">
    <property type="entry name" value="PAC"/>
    <property type="match status" value="3"/>
</dbReference>
<dbReference type="PRINTS" id="PR00344">
    <property type="entry name" value="BCTRLSENSOR"/>
</dbReference>
<evidence type="ECO:0000256" key="6">
    <source>
        <dbReference type="ARBA" id="ARBA00022777"/>
    </source>
</evidence>
<dbReference type="Pfam" id="PF02518">
    <property type="entry name" value="HATPase_c"/>
    <property type="match status" value="1"/>
</dbReference>
<dbReference type="PROSITE" id="PS50046">
    <property type="entry name" value="PHYTOCHROME_2"/>
    <property type="match status" value="1"/>
</dbReference>
<feature type="domain" description="PAS" evidence="12">
    <location>
        <begin position="403"/>
        <end position="456"/>
    </location>
</feature>
<dbReference type="Gene3D" id="3.30.450.20">
    <property type="entry name" value="PAS domain"/>
    <property type="match status" value="3"/>
</dbReference>
<dbReference type="GO" id="GO:0006355">
    <property type="term" value="P:regulation of DNA-templated transcription"/>
    <property type="evidence" value="ECO:0007669"/>
    <property type="project" value="InterPro"/>
</dbReference>
<dbReference type="InterPro" id="IPR003018">
    <property type="entry name" value="GAF"/>
</dbReference>
<keyword evidence="9" id="KW-1133">Transmembrane helix</keyword>
<evidence type="ECO:0000256" key="7">
    <source>
        <dbReference type="ARBA" id="ARBA00023012"/>
    </source>
</evidence>
<evidence type="ECO:0000259" key="13">
    <source>
        <dbReference type="PROSITE" id="PS50113"/>
    </source>
</evidence>
<dbReference type="InterPro" id="IPR035965">
    <property type="entry name" value="PAS-like_dom_sf"/>
</dbReference>
<dbReference type="CDD" id="cd00082">
    <property type="entry name" value="HisKA"/>
    <property type="match status" value="1"/>
</dbReference>
<accession>K9ZE93</accession>
<dbReference type="PANTHER" id="PTHR43304">
    <property type="entry name" value="PHYTOCHROME-LIKE PROTEIN CPH1"/>
    <property type="match status" value="1"/>
</dbReference>
<feature type="domain" description="PAC" evidence="13">
    <location>
        <begin position="586"/>
        <end position="637"/>
    </location>
</feature>
<dbReference type="Gene3D" id="3.30.450.40">
    <property type="match status" value="1"/>
</dbReference>
<keyword evidence="8" id="KW-0175">Coiled coil</keyword>
<keyword evidence="15" id="KW-1185">Reference proteome</keyword>
<evidence type="ECO:0000256" key="3">
    <source>
        <dbReference type="ARBA" id="ARBA00012438"/>
    </source>
</evidence>
<dbReference type="eggNOG" id="COG5002">
    <property type="taxonomic scope" value="Bacteria"/>
</dbReference>
<dbReference type="Gene3D" id="3.30.565.10">
    <property type="entry name" value="Histidine kinase-like ATPase, C-terminal domain"/>
    <property type="match status" value="1"/>
</dbReference>
<dbReference type="InterPro" id="IPR000700">
    <property type="entry name" value="PAS-assoc_C"/>
</dbReference>
<evidence type="ECO:0000259" key="10">
    <source>
        <dbReference type="PROSITE" id="PS50046"/>
    </source>
</evidence>
<dbReference type="PROSITE" id="PS50112">
    <property type="entry name" value="PAS"/>
    <property type="match status" value="3"/>
</dbReference>
<dbReference type="SUPFAM" id="SSF55781">
    <property type="entry name" value="GAF domain-like"/>
    <property type="match status" value="1"/>
</dbReference>
<evidence type="ECO:0000256" key="1">
    <source>
        <dbReference type="ARBA" id="ARBA00000085"/>
    </source>
</evidence>
<dbReference type="SMART" id="SM00086">
    <property type="entry name" value="PAC"/>
    <property type="match status" value="3"/>
</dbReference>
<dbReference type="InterPro" id="IPR004358">
    <property type="entry name" value="Sig_transdc_His_kin-like_C"/>
</dbReference>
<dbReference type="InterPro" id="IPR001610">
    <property type="entry name" value="PAC"/>
</dbReference>
<dbReference type="STRING" id="272123.Anacy_2025"/>
<sequence>MFNPLGVAIGLFIITLFTTYYLLQRQITQRQRAEKIIRQQTDRERLVSQIAHQIRKSLNLDEVLVTTVAEVKQFLQTDRVLIYRIWEDGTGCAITETVSENYPCILGETFPEEVFPREYHHAYTQGKTRAVTNIDQSDVESCLADFVKQFGVKAKLVVPILQELRDIPTNSQPYLWGLLIAHQCSDIREWQPWEIELMVQLANQVAIAIQQSEFYEQLQELNIELENRVQQRTEELAQTNISLRAEIIERQRTEAALRHTNQTLESLIAASPRAIFTVDLDNNIKIWNPAAARMFGWTETEILDQPNPIISIELEEYQKIRESIIQGITLPRLEVRQPKKDGTLIDIVFSAAPLRNSNGVINGIVAVVADITEQKRQAEQVRLLQSVVVNTNDAVLITEFQPIDEPGPRILYINQAFTRMTGYSSEDVLGKTPRILQGPKTDRVALDQVKNALSRWETVTVEVINYRKDGSEFWVEFSVVPVADKTGYYTHWIAVQRDITERKRIEQALQRSEERFRSLIENALDVITILDTEGTIQYISPSVEKVLGYQSANLIGQNFFALINPDDFVTTCHHITNAIKNPDVALPVEFRYCHQDGSWRTLEAISQRFVDNSELTQIFVNCRDITERKRLEEVRVALEKEKELSTMKTRFFSMASHEFRTPLSVALAAAQLLENSPYAWQDDQKRVRNLRRIQDSVKNMVQLLDDILTINRAETGNLEFNPKYLDLEQFCRQFVEEIRLSDASRHILTFICEGSSEKAYLDEKLLRSILGNLLSNAIKYSPENTQVDSYLIFEEREVIIKICDQGIGIPTNDQNELFEPFHRGKNVRNIPGTGLGLMVVKKCIDLHQGSLSIISASGHGTTVTVILPLVT</sequence>
<dbReference type="KEGG" id="acy:Anacy_2025"/>
<comment type="catalytic activity">
    <reaction evidence="1">
        <text>ATP + protein L-histidine = ADP + protein N-phospho-L-histidine.</text>
        <dbReference type="EC" id="2.7.13.3"/>
    </reaction>
</comment>
<feature type="domain" description="Histidine kinase" evidence="11">
    <location>
        <begin position="654"/>
        <end position="871"/>
    </location>
</feature>
<dbReference type="SUPFAM" id="SSF47384">
    <property type="entry name" value="Homodimeric domain of signal transducing histidine kinase"/>
    <property type="match status" value="1"/>
</dbReference>
<evidence type="ECO:0000256" key="9">
    <source>
        <dbReference type="SAM" id="Phobius"/>
    </source>
</evidence>
<dbReference type="InterPro" id="IPR000014">
    <property type="entry name" value="PAS"/>
</dbReference>
<dbReference type="EC" id="2.7.13.3" evidence="3"/>
<evidence type="ECO:0000256" key="8">
    <source>
        <dbReference type="SAM" id="Coils"/>
    </source>
</evidence>
<dbReference type="NCBIfam" id="TIGR00229">
    <property type="entry name" value="sensory_box"/>
    <property type="match status" value="3"/>
</dbReference>
<dbReference type="InterPro" id="IPR036097">
    <property type="entry name" value="HisK_dim/P_sf"/>
</dbReference>
<dbReference type="HOGENOM" id="CLU_000445_89_2_3"/>
<dbReference type="Pfam" id="PF00989">
    <property type="entry name" value="PAS"/>
    <property type="match status" value="2"/>
</dbReference>
<dbReference type="SMART" id="SM00065">
    <property type="entry name" value="GAF"/>
    <property type="match status" value="1"/>
</dbReference>
<reference evidence="15" key="1">
    <citation type="journal article" date="2013" name="Proc. Natl. Acad. Sci. U.S.A.">
        <title>Improving the coverage of the cyanobacterial phylum using diversity-driven genome sequencing.</title>
        <authorList>
            <person name="Shih P.M."/>
            <person name="Wu D."/>
            <person name="Latifi A."/>
            <person name="Axen S.D."/>
            <person name="Fewer D.P."/>
            <person name="Talla E."/>
            <person name="Calteau A."/>
            <person name="Cai F."/>
            <person name="Tandeau de Marsac N."/>
            <person name="Rippka R."/>
            <person name="Herdman M."/>
            <person name="Sivonen K."/>
            <person name="Coursin T."/>
            <person name="Laurent T."/>
            <person name="Goodwin L."/>
            <person name="Nolan M."/>
            <person name="Davenport K.W."/>
            <person name="Han C.S."/>
            <person name="Rubin E.M."/>
            <person name="Eisen J.A."/>
            <person name="Woyke T."/>
            <person name="Gugger M."/>
            <person name="Kerfeld C.A."/>
        </authorList>
    </citation>
    <scope>NUCLEOTIDE SEQUENCE [LARGE SCALE GENOMIC DNA]</scope>
    <source>
        <strain evidence="15">ATCC 27899 / PCC 7122</strain>
    </source>
</reference>
<feature type="domain" description="PAC" evidence="13">
    <location>
        <begin position="457"/>
        <end position="511"/>
    </location>
</feature>
<feature type="domain" description="PAC" evidence="13">
    <location>
        <begin position="331"/>
        <end position="383"/>
    </location>
</feature>
<dbReference type="GO" id="GO:0000155">
    <property type="term" value="F:phosphorelay sensor kinase activity"/>
    <property type="evidence" value="ECO:0007669"/>
    <property type="project" value="InterPro"/>
</dbReference>
<dbReference type="CDD" id="cd00075">
    <property type="entry name" value="HATPase"/>
    <property type="match status" value="1"/>
</dbReference>
<keyword evidence="9" id="KW-0812">Transmembrane</keyword>
<comment type="similarity">
    <text evidence="2">In the N-terminal section; belongs to the phytochrome family.</text>
</comment>
<dbReference type="InterPro" id="IPR005467">
    <property type="entry name" value="His_kinase_dom"/>
</dbReference>
<evidence type="ECO:0000256" key="2">
    <source>
        <dbReference type="ARBA" id="ARBA00006402"/>
    </source>
</evidence>
<dbReference type="RefSeq" id="WP_015214152.1">
    <property type="nucleotide sequence ID" value="NC_019771.1"/>
</dbReference>
<dbReference type="PROSITE" id="PS50109">
    <property type="entry name" value="HIS_KIN"/>
    <property type="match status" value="1"/>
</dbReference>
<feature type="domain" description="PAS" evidence="12">
    <location>
        <begin position="260"/>
        <end position="305"/>
    </location>
</feature>
<feature type="domain" description="PAS" evidence="12">
    <location>
        <begin position="512"/>
        <end position="582"/>
    </location>
</feature>
<feature type="transmembrane region" description="Helical" evidence="9">
    <location>
        <begin position="6"/>
        <end position="23"/>
    </location>
</feature>
<dbReference type="eggNOG" id="COG2203">
    <property type="taxonomic scope" value="Bacteria"/>
</dbReference>
<protein>
    <recommendedName>
        <fullName evidence="3">histidine kinase</fullName>
        <ecNumber evidence="3">2.7.13.3</ecNumber>
    </recommendedName>
</protein>
<dbReference type="SUPFAM" id="SSF55785">
    <property type="entry name" value="PYP-like sensor domain (PAS domain)"/>
    <property type="match status" value="3"/>
</dbReference>
<keyword evidence="5" id="KW-0808">Transferase</keyword>
<dbReference type="InterPro" id="IPR052162">
    <property type="entry name" value="Sensor_kinase/Photoreceptor"/>
</dbReference>
<dbReference type="InterPro" id="IPR036890">
    <property type="entry name" value="HATPase_C_sf"/>
</dbReference>
<dbReference type="OrthoDB" id="453200at2"/>
<dbReference type="InterPro" id="IPR003661">
    <property type="entry name" value="HisK_dim/P_dom"/>
</dbReference>
<dbReference type="InterPro" id="IPR016132">
    <property type="entry name" value="Phyto_chromo_attachment"/>
</dbReference>
<dbReference type="Proteomes" id="UP000010474">
    <property type="component" value="Chromosome"/>
</dbReference>
<proteinExistence type="inferred from homology"/>
<dbReference type="SMART" id="SM00091">
    <property type="entry name" value="PAS"/>
    <property type="match status" value="3"/>
</dbReference>
<organism evidence="14 15">
    <name type="scientific">Anabaena cylindrica (strain ATCC 27899 / PCC 7122)</name>
    <dbReference type="NCBI Taxonomy" id="272123"/>
    <lineage>
        <taxon>Bacteria</taxon>
        <taxon>Bacillati</taxon>
        <taxon>Cyanobacteriota</taxon>
        <taxon>Cyanophyceae</taxon>
        <taxon>Nostocales</taxon>
        <taxon>Nostocaceae</taxon>
        <taxon>Anabaena</taxon>
    </lineage>
</organism>